<dbReference type="EMBL" id="LR134190">
    <property type="protein sequence ID" value="VEB56870.1"/>
    <property type="molecule type" value="Genomic_DNA"/>
</dbReference>
<dbReference type="AlphaFoldDB" id="A0A447TZI2"/>
<protein>
    <submittedName>
        <fullName evidence="1">Sensor protein RcsC</fullName>
        <ecNumber evidence="1">2.7.13.3</ecNumber>
        <ecNumber evidence="1">2.7.3.-</ecNumber>
    </submittedName>
</protein>
<name>A0A447TZI2_SALET</name>
<accession>A0A447TZI2</accession>
<sequence>MPCTSGNLKFVRSSTLAPIRRSVLSSARSDVMKELKYIAENRLTAENGVMSSRARDDKMVVPDFEPLFADSDCAAMGSAWRGSLESLAWFMRYWRDNFSAAYDLNRVFLIGSDNLCMANFGLREMPVERDDALKALHERIMKYRNAPQEESGNNLFWISQGARQGVGYFYALTPVYLAKPSAGAAGRRAVHPYGKFFHARQFADGRPLLLMRTAIR</sequence>
<evidence type="ECO:0000313" key="2">
    <source>
        <dbReference type="Proteomes" id="UP000269208"/>
    </source>
</evidence>
<dbReference type="GO" id="GO:0004673">
    <property type="term" value="F:protein histidine kinase activity"/>
    <property type="evidence" value="ECO:0007669"/>
    <property type="project" value="UniProtKB-EC"/>
</dbReference>
<gene>
    <name evidence="1" type="primary">rcsC_1</name>
    <name evidence="1" type="ORF">NCTC6754_04597</name>
</gene>
<dbReference type="EC" id="2.7.3.-" evidence="1"/>
<dbReference type="EC" id="2.7.13.3" evidence="1"/>
<organism evidence="1 2">
    <name type="scientific">Salmonella enterica I</name>
    <dbReference type="NCBI Taxonomy" id="59201"/>
    <lineage>
        <taxon>Bacteria</taxon>
        <taxon>Pseudomonadati</taxon>
        <taxon>Pseudomonadota</taxon>
        <taxon>Gammaproteobacteria</taxon>
        <taxon>Enterobacterales</taxon>
        <taxon>Enterobacteriaceae</taxon>
        <taxon>Salmonella</taxon>
    </lineage>
</organism>
<evidence type="ECO:0000313" key="1">
    <source>
        <dbReference type="EMBL" id="VEB56870.1"/>
    </source>
</evidence>
<proteinExistence type="predicted"/>
<dbReference type="Proteomes" id="UP000269208">
    <property type="component" value="Chromosome"/>
</dbReference>
<keyword evidence="1" id="KW-0808">Transferase</keyword>
<reference evidence="1 2" key="1">
    <citation type="submission" date="2018-12" db="EMBL/GenBank/DDBJ databases">
        <authorList>
            <consortium name="Pathogen Informatics"/>
        </authorList>
    </citation>
    <scope>NUCLEOTIDE SEQUENCE [LARGE SCALE GENOMIC DNA]</scope>
    <source>
        <strain evidence="1 2">NCTC6754</strain>
    </source>
</reference>